<dbReference type="GO" id="GO:0050525">
    <property type="term" value="F:cutinase activity"/>
    <property type="evidence" value="ECO:0007669"/>
    <property type="project" value="UniProtKB-UniRule"/>
</dbReference>
<comment type="catalytic activity">
    <reaction evidence="8">
        <text>cutin + H2O = cutin monomers.</text>
        <dbReference type="EC" id="3.1.1.74"/>
    </reaction>
</comment>
<comment type="subcellular location">
    <subcellularLocation>
        <location evidence="1 8">Secreted</location>
    </subcellularLocation>
</comment>
<dbReference type="InterPro" id="IPR029058">
    <property type="entry name" value="AB_hydrolase_fold"/>
</dbReference>
<dbReference type="InterPro" id="IPR000675">
    <property type="entry name" value="Cutinase/axe"/>
</dbReference>
<keyword evidence="11" id="KW-1185">Reference proteome</keyword>
<comment type="similarity">
    <text evidence="2 8">Belongs to the cutinase family.</text>
</comment>
<dbReference type="SMART" id="SM01110">
    <property type="entry name" value="Cutinase"/>
    <property type="match status" value="1"/>
</dbReference>
<dbReference type="PROSITE" id="PS00155">
    <property type="entry name" value="CUTINASE_1"/>
    <property type="match status" value="1"/>
</dbReference>
<evidence type="ECO:0000256" key="6">
    <source>
        <dbReference type="ARBA" id="ARBA00022801"/>
    </source>
</evidence>
<feature type="chain" id="PRO_5017494117" description="Cutinase" evidence="8">
    <location>
        <begin position="20"/>
        <end position="313"/>
    </location>
</feature>
<comment type="function">
    <text evidence="8">Catalyzes the hydrolysis of complex carboxylic polyesters found in the cell wall of plants. Degrades cutin, a macromolecule that forms the structure of the plant cuticle.</text>
</comment>
<dbReference type="GO" id="GO:0005576">
    <property type="term" value="C:extracellular region"/>
    <property type="evidence" value="ECO:0007669"/>
    <property type="project" value="UniProtKB-SubCell"/>
</dbReference>
<evidence type="ECO:0000256" key="2">
    <source>
        <dbReference type="ARBA" id="ARBA00007534"/>
    </source>
</evidence>
<keyword evidence="6 8" id="KW-0378">Hydrolase</keyword>
<dbReference type="Proteomes" id="UP000256328">
    <property type="component" value="Unassembled WGS sequence"/>
</dbReference>
<sequence length="313" mass="32369">MFLLQANLVLSLALAAAAALSERNSTCQAVHVFLARGYGEEYPGRQSVLVDAICSGLSSCDYEDILWTTSMEYGFCDAVAEGAANGLQQITAYNLQCPDSALVLSGYSQGAHVVGDILGGGNGTFFNGCVQKSNAGLDPSVVPGTKIAAALVFGDDRHTANQTYNVESGSGNQGLFPRSAAELESLSNYAALLRSYCGLGDPICAGGDINEVHWSYFDIYSDDAATWVKQMLSQNTTTSPSSSASQASTTSSTKQTTSTLLNLESPTASVSSTSVSSTATATSATTTSVSGASLTTCRISLMLLLSVVAALAF</sequence>
<accession>A0A3D8T2A5</accession>
<evidence type="ECO:0000256" key="4">
    <source>
        <dbReference type="ARBA" id="ARBA00022525"/>
    </source>
</evidence>
<keyword evidence="3 8" id="KW-0719">Serine esterase</keyword>
<dbReference type="AlphaFoldDB" id="A0A3D8T2A5"/>
<feature type="signal peptide" evidence="8">
    <location>
        <begin position="1"/>
        <end position="19"/>
    </location>
</feature>
<dbReference type="EMBL" id="PDLN01000002">
    <property type="protein sequence ID" value="RDW92660.1"/>
    <property type="molecule type" value="Genomic_DNA"/>
</dbReference>
<evidence type="ECO:0000256" key="5">
    <source>
        <dbReference type="ARBA" id="ARBA00022729"/>
    </source>
</evidence>
<gene>
    <name evidence="10" type="ORF">BP5796_02054</name>
</gene>
<evidence type="ECO:0000256" key="1">
    <source>
        <dbReference type="ARBA" id="ARBA00004613"/>
    </source>
</evidence>
<dbReference type="OrthoDB" id="2586582at2759"/>
<dbReference type="Pfam" id="PF01083">
    <property type="entry name" value="Cutinase"/>
    <property type="match status" value="1"/>
</dbReference>
<evidence type="ECO:0000313" key="10">
    <source>
        <dbReference type="EMBL" id="RDW92660.1"/>
    </source>
</evidence>
<proteinExistence type="inferred from homology"/>
<keyword evidence="5 8" id="KW-0732">Signal</keyword>
<reference evidence="10 11" key="1">
    <citation type="journal article" date="2018" name="IMA Fungus">
        <title>IMA Genome-F 9: Draft genome sequence of Annulohypoxylon stygium, Aspergillus mulundensis, Berkeleyomyces basicola (syn. Thielaviopsis basicola), Ceratocystis smalleyi, two Cercospora beticola strains, Coleophoma cylindrospora, Fusarium fracticaudum, Phialophora cf. hyalina, and Morchella septimelata.</title>
        <authorList>
            <person name="Wingfield B.D."/>
            <person name="Bills G.F."/>
            <person name="Dong Y."/>
            <person name="Huang W."/>
            <person name="Nel W.J."/>
            <person name="Swalarsk-Parry B.S."/>
            <person name="Vaghefi N."/>
            <person name="Wilken P.M."/>
            <person name="An Z."/>
            <person name="de Beer Z.W."/>
            <person name="De Vos L."/>
            <person name="Chen L."/>
            <person name="Duong T.A."/>
            <person name="Gao Y."/>
            <person name="Hammerbacher A."/>
            <person name="Kikkert J.R."/>
            <person name="Li Y."/>
            <person name="Li H."/>
            <person name="Li K."/>
            <person name="Li Q."/>
            <person name="Liu X."/>
            <person name="Ma X."/>
            <person name="Naidoo K."/>
            <person name="Pethybridge S.J."/>
            <person name="Sun J."/>
            <person name="Steenkamp E.T."/>
            <person name="van der Nest M.A."/>
            <person name="van Wyk S."/>
            <person name="Wingfield M.J."/>
            <person name="Xiong C."/>
            <person name="Yue Q."/>
            <person name="Zhang X."/>
        </authorList>
    </citation>
    <scope>NUCLEOTIDE SEQUENCE [LARGE SCALE GENOMIC DNA]</scope>
    <source>
        <strain evidence="10 11">BP5796</strain>
    </source>
</reference>
<dbReference type="SUPFAM" id="SSF53474">
    <property type="entry name" value="alpha/beta-Hydrolases"/>
    <property type="match status" value="1"/>
</dbReference>
<dbReference type="Gene3D" id="3.40.50.1820">
    <property type="entry name" value="alpha/beta hydrolase"/>
    <property type="match status" value="1"/>
</dbReference>
<dbReference type="PANTHER" id="PTHR33630:SF13">
    <property type="entry name" value="ACETYLXYLAN ESTERASE"/>
    <property type="match status" value="1"/>
</dbReference>
<dbReference type="EC" id="3.1.1.74" evidence="8"/>
<keyword evidence="4 8" id="KW-0964">Secreted</keyword>
<evidence type="ECO:0000256" key="8">
    <source>
        <dbReference type="RuleBase" id="RU361263"/>
    </source>
</evidence>
<evidence type="ECO:0000256" key="3">
    <source>
        <dbReference type="ARBA" id="ARBA00022487"/>
    </source>
</evidence>
<name>A0A3D8T2A5_9HELO</name>
<feature type="region of interest" description="Disordered" evidence="9">
    <location>
        <begin position="236"/>
        <end position="259"/>
    </location>
</feature>
<keyword evidence="7" id="KW-1015">Disulfide bond</keyword>
<evidence type="ECO:0000256" key="9">
    <source>
        <dbReference type="SAM" id="MobiDB-lite"/>
    </source>
</evidence>
<dbReference type="PANTHER" id="PTHR33630">
    <property type="entry name" value="CUTINASE RV1984C-RELATED-RELATED"/>
    <property type="match status" value="1"/>
</dbReference>
<dbReference type="InterPro" id="IPR043580">
    <property type="entry name" value="CUTINASE_1"/>
</dbReference>
<evidence type="ECO:0000256" key="7">
    <source>
        <dbReference type="ARBA" id="ARBA00023157"/>
    </source>
</evidence>
<evidence type="ECO:0000313" key="11">
    <source>
        <dbReference type="Proteomes" id="UP000256328"/>
    </source>
</evidence>
<protein>
    <recommendedName>
        <fullName evidence="8">Cutinase</fullName>
        <ecNumber evidence="8">3.1.1.74</ecNumber>
    </recommendedName>
</protein>
<organism evidence="10 11">
    <name type="scientific">Coleophoma crateriformis</name>
    <dbReference type="NCBI Taxonomy" id="565419"/>
    <lineage>
        <taxon>Eukaryota</taxon>
        <taxon>Fungi</taxon>
        <taxon>Dikarya</taxon>
        <taxon>Ascomycota</taxon>
        <taxon>Pezizomycotina</taxon>
        <taxon>Leotiomycetes</taxon>
        <taxon>Helotiales</taxon>
        <taxon>Dermateaceae</taxon>
        <taxon>Coleophoma</taxon>
    </lineage>
</organism>
<comment type="caution">
    <text evidence="10">The sequence shown here is derived from an EMBL/GenBank/DDBJ whole genome shotgun (WGS) entry which is preliminary data.</text>
</comment>